<dbReference type="Pfam" id="PF17733">
    <property type="entry name" value="KPWE_dom"/>
    <property type="match status" value="1"/>
</dbReference>
<reference evidence="4 5" key="1">
    <citation type="submission" date="2016-04" db="EMBL/GenBank/DDBJ databases">
        <title>A degradative enzymes factory behind the ericoid mycorrhizal symbiosis.</title>
        <authorList>
            <consortium name="DOE Joint Genome Institute"/>
            <person name="Martino E."/>
            <person name="Morin E."/>
            <person name="Grelet G."/>
            <person name="Kuo A."/>
            <person name="Kohler A."/>
            <person name="Daghino S."/>
            <person name="Barry K."/>
            <person name="Choi C."/>
            <person name="Cichocki N."/>
            <person name="Clum A."/>
            <person name="Copeland A."/>
            <person name="Hainaut M."/>
            <person name="Haridas S."/>
            <person name="Labutti K."/>
            <person name="Lindquist E."/>
            <person name="Lipzen A."/>
            <person name="Khouja H.-R."/>
            <person name="Murat C."/>
            <person name="Ohm R."/>
            <person name="Olson A."/>
            <person name="Spatafora J."/>
            <person name="Veneault-Fourrey C."/>
            <person name="Henrissat B."/>
            <person name="Grigoriev I."/>
            <person name="Martin F."/>
            <person name="Perotto S."/>
        </authorList>
    </citation>
    <scope>NUCLEOTIDE SEQUENCE [LARGE SCALE GENOMIC DNA]</scope>
    <source>
        <strain evidence="4 5">E</strain>
    </source>
</reference>
<feature type="region of interest" description="Disordered" evidence="1">
    <location>
        <begin position="77"/>
        <end position="124"/>
    </location>
</feature>
<dbReference type="InParanoid" id="A0A2J6SZX3"/>
<gene>
    <name evidence="4" type="ORF">K444DRAFT_536142</name>
</gene>
<dbReference type="AlphaFoldDB" id="A0A2J6SZX3"/>
<evidence type="ECO:0000259" key="2">
    <source>
        <dbReference type="Pfam" id="PF17733"/>
    </source>
</evidence>
<dbReference type="Proteomes" id="UP000235371">
    <property type="component" value="Unassembled WGS sequence"/>
</dbReference>
<feature type="region of interest" description="Disordered" evidence="1">
    <location>
        <begin position="164"/>
        <end position="203"/>
    </location>
</feature>
<feature type="domain" description="Peroxisomal membrane protein PEX14-like KPWE" evidence="2">
    <location>
        <begin position="127"/>
        <end position="173"/>
    </location>
</feature>
<keyword evidence="5" id="KW-1185">Reference proteome</keyword>
<feature type="compositionally biased region" description="Polar residues" evidence="1">
    <location>
        <begin position="77"/>
        <end position="97"/>
    </location>
</feature>
<protein>
    <submittedName>
        <fullName evidence="4">Uncharacterized protein</fullName>
    </submittedName>
</protein>
<dbReference type="InterPro" id="IPR040554">
    <property type="entry name" value="KPWE_PEX14_dom"/>
</dbReference>
<evidence type="ECO:0000259" key="3">
    <source>
        <dbReference type="Pfam" id="PF25871"/>
    </source>
</evidence>
<dbReference type="GeneID" id="36583433"/>
<evidence type="ECO:0000256" key="1">
    <source>
        <dbReference type="SAM" id="MobiDB-lite"/>
    </source>
</evidence>
<dbReference type="RefSeq" id="XP_024733221.1">
    <property type="nucleotide sequence ID" value="XM_024875353.1"/>
</dbReference>
<evidence type="ECO:0000313" key="5">
    <source>
        <dbReference type="Proteomes" id="UP000235371"/>
    </source>
</evidence>
<dbReference type="PANTHER" id="PTHR36855">
    <property type="entry name" value="CHROMOSOME 10, WHOLE GENOME SHOTGUN SEQUENCE"/>
    <property type="match status" value="1"/>
</dbReference>
<dbReference type="OrthoDB" id="9936937at2759"/>
<proteinExistence type="predicted"/>
<organism evidence="4 5">
    <name type="scientific">Hyaloscypha bicolor E</name>
    <dbReference type="NCBI Taxonomy" id="1095630"/>
    <lineage>
        <taxon>Eukaryota</taxon>
        <taxon>Fungi</taxon>
        <taxon>Dikarya</taxon>
        <taxon>Ascomycota</taxon>
        <taxon>Pezizomycotina</taxon>
        <taxon>Leotiomycetes</taxon>
        <taxon>Helotiales</taxon>
        <taxon>Hyaloscyphaceae</taxon>
        <taxon>Hyaloscypha</taxon>
        <taxon>Hyaloscypha bicolor</taxon>
    </lineage>
</organism>
<dbReference type="InterPro" id="IPR058841">
    <property type="entry name" value="HTH_76"/>
</dbReference>
<dbReference type="STRING" id="1095630.A0A2J6SZX3"/>
<dbReference type="Pfam" id="PF25871">
    <property type="entry name" value="HTH_76"/>
    <property type="match status" value="1"/>
</dbReference>
<dbReference type="EMBL" id="KZ613848">
    <property type="protein sequence ID" value="PMD56317.1"/>
    <property type="molecule type" value="Genomic_DNA"/>
</dbReference>
<accession>A0A2J6SZX3</accession>
<sequence length="203" mass="22769">MSTETSTSDNTEIYRQLEVYPWDTDKEFQIGLTAILGPNPSPSQIHDLTLRAQCYYLSRKKSTPIDFEGYKSYLLSKSSTTPNPPVDSTSTQPELSHQPTTSPPQTPEMALQSTPHHEPEVEQKTAPYPPTFAQIVALITSNQPIPGIKEIPNILSTEISEPKLPKRRKPWEKDVPEDVIQGRAGGTFGDHRDEYIKQELPEA</sequence>
<evidence type="ECO:0000313" key="4">
    <source>
        <dbReference type="EMBL" id="PMD56317.1"/>
    </source>
</evidence>
<feature type="domain" description="PEX14-like helix-turn-helix" evidence="3">
    <location>
        <begin position="12"/>
        <end position="77"/>
    </location>
</feature>
<dbReference type="PANTHER" id="PTHR36855:SF1">
    <property type="entry name" value="PEROXISOME MEMBRANE ANCHOR PROTEIN PEX14P N-TERMINAL DOMAIN-CONTAINING PROTEIN"/>
    <property type="match status" value="1"/>
</dbReference>
<feature type="compositionally biased region" description="Basic and acidic residues" evidence="1">
    <location>
        <begin position="189"/>
        <end position="203"/>
    </location>
</feature>
<name>A0A2J6SZX3_9HELO</name>